<comment type="caution">
    <text evidence="10">The sequence shown here is derived from an EMBL/GenBank/DDBJ whole genome shotgun (WGS) entry which is preliminary data.</text>
</comment>
<gene>
    <name evidence="10" type="primary">modC</name>
    <name evidence="10" type="ORF">AAE02nite_25330</name>
</gene>
<dbReference type="OrthoDB" id="9802264at2"/>
<dbReference type="InterPro" id="IPR003593">
    <property type="entry name" value="AAA+_ATPase"/>
</dbReference>
<dbReference type="PROSITE" id="PS50893">
    <property type="entry name" value="ABC_TRANSPORTER_2"/>
    <property type="match status" value="1"/>
</dbReference>
<keyword evidence="3" id="KW-0410">Iron transport</keyword>
<evidence type="ECO:0000313" key="11">
    <source>
        <dbReference type="Proteomes" id="UP000321532"/>
    </source>
</evidence>
<keyword evidence="2" id="KW-1003">Cell membrane</keyword>
<dbReference type="Gene3D" id="3.40.50.300">
    <property type="entry name" value="P-loop containing nucleotide triphosphate hydrolases"/>
    <property type="match status" value="1"/>
</dbReference>
<reference evidence="10 11" key="1">
    <citation type="submission" date="2019-07" db="EMBL/GenBank/DDBJ databases">
        <title>Whole genome shotgun sequence of Adhaeribacter aerolatus NBRC 106133.</title>
        <authorList>
            <person name="Hosoyama A."/>
            <person name="Uohara A."/>
            <person name="Ohji S."/>
            <person name="Ichikawa N."/>
        </authorList>
    </citation>
    <scope>NUCLEOTIDE SEQUENCE [LARGE SCALE GENOMIC DNA]</scope>
    <source>
        <strain evidence="10 11">NBRC 106133</strain>
    </source>
</reference>
<dbReference type="InterPro" id="IPR003439">
    <property type="entry name" value="ABC_transporter-like_ATP-bd"/>
</dbReference>
<keyword evidence="7" id="KW-0406">Ion transport</keyword>
<dbReference type="RefSeq" id="WP_146898131.1">
    <property type="nucleotide sequence ID" value="NZ_BJYS01000018.1"/>
</dbReference>
<dbReference type="GO" id="GO:0016887">
    <property type="term" value="F:ATP hydrolysis activity"/>
    <property type="evidence" value="ECO:0007669"/>
    <property type="project" value="InterPro"/>
</dbReference>
<keyword evidence="6" id="KW-0408">Iron</keyword>
<evidence type="ECO:0000256" key="4">
    <source>
        <dbReference type="ARBA" id="ARBA00022741"/>
    </source>
</evidence>
<keyword evidence="4" id="KW-0547">Nucleotide-binding</keyword>
<dbReference type="InterPro" id="IPR015853">
    <property type="entry name" value="ABC_transpr_FbpC"/>
</dbReference>
<evidence type="ECO:0000313" key="10">
    <source>
        <dbReference type="EMBL" id="GEO04869.1"/>
    </source>
</evidence>
<protein>
    <submittedName>
        <fullName evidence="10">GTPase</fullName>
    </submittedName>
</protein>
<dbReference type="SUPFAM" id="SSF52540">
    <property type="entry name" value="P-loop containing nucleoside triphosphate hydrolases"/>
    <property type="match status" value="1"/>
</dbReference>
<evidence type="ECO:0000256" key="6">
    <source>
        <dbReference type="ARBA" id="ARBA00023004"/>
    </source>
</evidence>
<dbReference type="SMART" id="SM00382">
    <property type="entry name" value="AAA"/>
    <property type="match status" value="1"/>
</dbReference>
<dbReference type="GO" id="GO:0016020">
    <property type="term" value="C:membrane"/>
    <property type="evidence" value="ECO:0007669"/>
    <property type="project" value="InterPro"/>
</dbReference>
<feature type="domain" description="ABC transporter" evidence="9">
    <location>
        <begin position="1"/>
        <end position="234"/>
    </location>
</feature>
<keyword evidence="1" id="KW-0813">Transport</keyword>
<evidence type="ECO:0000256" key="5">
    <source>
        <dbReference type="ARBA" id="ARBA00022840"/>
    </source>
</evidence>
<evidence type="ECO:0000259" key="9">
    <source>
        <dbReference type="PROSITE" id="PS50893"/>
    </source>
</evidence>
<dbReference type="InterPro" id="IPR050093">
    <property type="entry name" value="ABC_SmlMolc_Importer"/>
</dbReference>
<sequence length="290" mass="32224">MIQIRVRKSLLMASGKTELAVDFNLEAGSFCTLYGKSGAGKTTILKILAGLIQPDEGFISVNDEVWLDTGKNINLPPQKREIGFVFQDYALFPNMTVRENLQYALNGKTDKNRIDDLLERAALQQLAHRKPLTLSGGQQQRVALMRALVRKPQILLLDEPLSALDLEMRQTLQTEIYGLHQSFHTTTLLVSHQLSEIYRLSDFIISLENGKIMAQGTPAGVFGRERLSSKIQLIGEVLSIRENGVVYILDILVGNNIIKTVTTAEEVQGLQPGDQVKVSAKAFNPIVQKL</sequence>
<evidence type="ECO:0000256" key="3">
    <source>
        <dbReference type="ARBA" id="ARBA00022496"/>
    </source>
</evidence>
<evidence type="ECO:0000256" key="2">
    <source>
        <dbReference type="ARBA" id="ARBA00022475"/>
    </source>
</evidence>
<organism evidence="10 11">
    <name type="scientific">Adhaeribacter aerolatus</name>
    <dbReference type="NCBI Taxonomy" id="670289"/>
    <lineage>
        <taxon>Bacteria</taxon>
        <taxon>Pseudomonadati</taxon>
        <taxon>Bacteroidota</taxon>
        <taxon>Cytophagia</taxon>
        <taxon>Cytophagales</taxon>
        <taxon>Hymenobacteraceae</taxon>
        <taxon>Adhaeribacter</taxon>
    </lineage>
</organism>
<dbReference type="PANTHER" id="PTHR42781:SF4">
    <property type="entry name" value="SPERMIDINE_PUTRESCINE IMPORT ATP-BINDING PROTEIN POTA"/>
    <property type="match status" value="1"/>
</dbReference>
<dbReference type="GO" id="GO:0005524">
    <property type="term" value="F:ATP binding"/>
    <property type="evidence" value="ECO:0007669"/>
    <property type="project" value="UniProtKB-KW"/>
</dbReference>
<keyword evidence="11" id="KW-1185">Reference proteome</keyword>
<dbReference type="InterPro" id="IPR027417">
    <property type="entry name" value="P-loop_NTPase"/>
</dbReference>
<name>A0A512AYS5_9BACT</name>
<evidence type="ECO:0000256" key="8">
    <source>
        <dbReference type="ARBA" id="ARBA00023136"/>
    </source>
</evidence>
<dbReference type="EMBL" id="BJYS01000018">
    <property type="protein sequence ID" value="GEO04869.1"/>
    <property type="molecule type" value="Genomic_DNA"/>
</dbReference>
<keyword evidence="8" id="KW-0472">Membrane</keyword>
<dbReference type="CDD" id="cd03259">
    <property type="entry name" value="ABC_Carb_Solutes_like"/>
    <property type="match status" value="1"/>
</dbReference>
<evidence type="ECO:0000256" key="7">
    <source>
        <dbReference type="ARBA" id="ARBA00023065"/>
    </source>
</evidence>
<evidence type="ECO:0000256" key="1">
    <source>
        <dbReference type="ARBA" id="ARBA00022448"/>
    </source>
</evidence>
<accession>A0A512AYS5</accession>
<proteinExistence type="predicted"/>
<dbReference type="GO" id="GO:0015408">
    <property type="term" value="F:ABC-type ferric iron transporter activity"/>
    <property type="evidence" value="ECO:0007669"/>
    <property type="project" value="InterPro"/>
</dbReference>
<dbReference type="AlphaFoldDB" id="A0A512AYS5"/>
<dbReference type="PANTHER" id="PTHR42781">
    <property type="entry name" value="SPERMIDINE/PUTRESCINE IMPORT ATP-BINDING PROTEIN POTA"/>
    <property type="match status" value="1"/>
</dbReference>
<dbReference type="Proteomes" id="UP000321532">
    <property type="component" value="Unassembled WGS sequence"/>
</dbReference>
<dbReference type="Pfam" id="PF00005">
    <property type="entry name" value="ABC_tran"/>
    <property type="match status" value="1"/>
</dbReference>
<keyword evidence="5" id="KW-0067">ATP-binding</keyword>